<evidence type="ECO:0000256" key="2">
    <source>
        <dbReference type="ARBA" id="ARBA00007524"/>
    </source>
</evidence>
<gene>
    <name evidence="7" type="ORF">V6984_12345</name>
</gene>
<accession>A0ABZ3F3C4</accession>
<keyword evidence="8" id="KW-1185">Reference proteome</keyword>
<dbReference type="PIRSF" id="PIRSF005859">
    <property type="entry name" value="PBR"/>
    <property type="match status" value="1"/>
</dbReference>
<name>A0ABZ3F3C4_9FIRM</name>
<evidence type="ECO:0000256" key="4">
    <source>
        <dbReference type="ARBA" id="ARBA00022989"/>
    </source>
</evidence>
<organism evidence="7 8">
    <name type="scientific">Kineothrix sedimenti</name>
    <dbReference type="NCBI Taxonomy" id="3123317"/>
    <lineage>
        <taxon>Bacteria</taxon>
        <taxon>Bacillati</taxon>
        <taxon>Bacillota</taxon>
        <taxon>Clostridia</taxon>
        <taxon>Lachnospirales</taxon>
        <taxon>Lachnospiraceae</taxon>
        <taxon>Kineothrix</taxon>
    </lineage>
</organism>
<evidence type="ECO:0000256" key="5">
    <source>
        <dbReference type="ARBA" id="ARBA00023136"/>
    </source>
</evidence>
<dbReference type="CDD" id="cd15904">
    <property type="entry name" value="TSPO_MBR"/>
    <property type="match status" value="1"/>
</dbReference>
<feature type="transmembrane region" description="Helical" evidence="6">
    <location>
        <begin position="47"/>
        <end position="67"/>
    </location>
</feature>
<keyword evidence="5 6" id="KW-0472">Membrane</keyword>
<feature type="transmembrane region" description="Helical" evidence="6">
    <location>
        <begin position="99"/>
        <end position="120"/>
    </location>
</feature>
<dbReference type="PANTHER" id="PTHR10057">
    <property type="entry name" value="PERIPHERAL-TYPE BENZODIAZEPINE RECEPTOR"/>
    <property type="match status" value="1"/>
</dbReference>
<dbReference type="PANTHER" id="PTHR10057:SF0">
    <property type="entry name" value="TRANSLOCATOR PROTEIN"/>
    <property type="match status" value="1"/>
</dbReference>
<sequence length="123" mass="14527">MYYSLNKPAFSPPANLFSIVWTILYILMGISSYIIYISGNPNTTKALYVYALQLFFNFCWSIIFFGLSQYLFAFIWLLILILLIVKMIQLFYKISPIAAYLQIPYLIWCIFAAYLNYVIYKMN</sequence>
<evidence type="ECO:0000256" key="6">
    <source>
        <dbReference type="SAM" id="Phobius"/>
    </source>
</evidence>
<feature type="transmembrane region" description="Helical" evidence="6">
    <location>
        <begin position="16"/>
        <end position="35"/>
    </location>
</feature>
<comment type="subcellular location">
    <subcellularLocation>
        <location evidence="1">Membrane</location>
        <topology evidence="1">Multi-pass membrane protein</topology>
    </subcellularLocation>
</comment>
<dbReference type="Gene3D" id="1.20.1260.100">
    <property type="entry name" value="TspO/MBR protein"/>
    <property type="match status" value="1"/>
</dbReference>
<reference evidence="7 8" key="1">
    <citation type="submission" date="2024-02" db="EMBL/GenBank/DDBJ databases">
        <title>Bacterial strain from lacustrine sediment.</title>
        <authorList>
            <person name="Petit C."/>
            <person name="Fadhlaoui K."/>
        </authorList>
    </citation>
    <scope>NUCLEOTIDE SEQUENCE [LARGE SCALE GENOMIC DNA]</scope>
    <source>
        <strain evidence="7 8">IPX-CK</strain>
    </source>
</reference>
<comment type="similarity">
    <text evidence="2">Belongs to the TspO/BZRP family.</text>
</comment>
<evidence type="ECO:0000256" key="3">
    <source>
        <dbReference type="ARBA" id="ARBA00022692"/>
    </source>
</evidence>
<evidence type="ECO:0000313" key="7">
    <source>
        <dbReference type="EMBL" id="XAH76417.1"/>
    </source>
</evidence>
<dbReference type="EMBL" id="CP146256">
    <property type="protein sequence ID" value="XAH76417.1"/>
    <property type="molecule type" value="Genomic_DNA"/>
</dbReference>
<feature type="transmembrane region" description="Helical" evidence="6">
    <location>
        <begin position="73"/>
        <end position="92"/>
    </location>
</feature>
<dbReference type="InterPro" id="IPR038330">
    <property type="entry name" value="TspO/MBR-related_sf"/>
</dbReference>
<keyword evidence="4 6" id="KW-1133">Transmembrane helix</keyword>
<dbReference type="Pfam" id="PF03073">
    <property type="entry name" value="TspO_MBR"/>
    <property type="match status" value="1"/>
</dbReference>
<dbReference type="Proteomes" id="UP001451571">
    <property type="component" value="Chromosome"/>
</dbReference>
<dbReference type="InterPro" id="IPR004307">
    <property type="entry name" value="TspO_MBR"/>
</dbReference>
<keyword evidence="3 6" id="KW-0812">Transmembrane</keyword>
<evidence type="ECO:0000313" key="8">
    <source>
        <dbReference type="Proteomes" id="UP001451571"/>
    </source>
</evidence>
<protein>
    <submittedName>
        <fullName evidence="7">TspO/MBR family protein</fullName>
    </submittedName>
</protein>
<proteinExistence type="inferred from homology"/>
<evidence type="ECO:0000256" key="1">
    <source>
        <dbReference type="ARBA" id="ARBA00004141"/>
    </source>
</evidence>